<dbReference type="Proteomes" id="UP000481876">
    <property type="component" value="Unassembled WGS sequence"/>
</dbReference>
<dbReference type="Gene3D" id="3.40.50.2300">
    <property type="match status" value="1"/>
</dbReference>
<dbReference type="EMBL" id="JACZKO010000033">
    <property type="protein sequence ID" value="MBE0561228.1"/>
    <property type="molecule type" value="Genomic_DNA"/>
</dbReference>
<dbReference type="InterPro" id="IPR016032">
    <property type="entry name" value="Sig_transdc_resp-reg_C-effctor"/>
</dbReference>
<dbReference type="PROSITE" id="PS00622">
    <property type="entry name" value="HTH_LUXR_1"/>
    <property type="match status" value="1"/>
</dbReference>
<dbReference type="EMBL" id="WBWX01000002">
    <property type="protein sequence ID" value="KAB2801671.1"/>
    <property type="molecule type" value="Genomic_DNA"/>
</dbReference>
<evidence type="ECO:0000313" key="2">
    <source>
        <dbReference type="EMBL" id="KAB2773521.1"/>
    </source>
</evidence>
<dbReference type="SUPFAM" id="SSF46894">
    <property type="entry name" value="C-terminal effector domain of the bipartite response regulators"/>
    <property type="match status" value="1"/>
</dbReference>
<reference evidence="4" key="3">
    <citation type="submission" date="2020-10" db="EMBL/GenBank/DDBJ databases">
        <title>Enrichment of novel Verrucomicrobia, Bacteroidetes and Krumholzibacteria in an oxygen-limited, methane- and iron-fed bioreactor inoculated with Bothnian Sea sediments.</title>
        <authorList>
            <person name="Martins P.D."/>
            <person name="de Jong A."/>
            <person name="Lenstra W.K."/>
            <person name="van Helmond N.A.G.M."/>
            <person name="Slomp C.P."/>
            <person name="Jetten M.S.M."/>
            <person name="Welte C.U."/>
            <person name="Rasigraf O."/>
        </authorList>
    </citation>
    <scope>NUCLEOTIDE SEQUENCE</scope>
    <source>
        <strain evidence="4">MAG47</strain>
    </source>
</reference>
<dbReference type="Proteomes" id="UP000441102">
    <property type="component" value="Unassembled WGS sequence"/>
</dbReference>
<dbReference type="PANTHER" id="PTHR45566">
    <property type="entry name" value="HTH-TYPE TRANSCRIPTIONAL REGULATOR YHJB-RELATED"/>
    <property type="match status" value="1"/>
</dbReference>
<dbReference type="AlphaFoldDB" id="A0A011UMH6"/>
<evidence type="ECO:0000259" key="1">
    <source>
        <dbReference type="PROSITE" id="PS50043"/>
    </source>
</evidence>
<evidence type="ECO:0000313" key="4">
    <source>
        <dbReference type="EMBL" id="MBE0561228.1"/>
    </source>
</evidence>
<name>A0A011UMH6_BRUAN</name>
<comment type="caution">
    <text evidence="3">The sequence shown here is derived from an EMBL/GenBank/DDBJ whole genome shotgun (WGS) entry which is preliminary data.</text>
</comment>
<dbReference type="RefSeq" id="WP_010658038.1">
    <property type="nucleotide sequence ID" value="NZ_CP008820.1"/>
</dbReference>
<evidence type="ECO:0000313" key="6">
    <source>
        <dbReference type="Proteomes" id="UP000481876"/>
    </source>
</evidence>
<dbReference type="InterPro" id="IPR051015">
    <property type="entry name" value="EvgA-like"/>
</dbReference>
<sequence>MLETRGDSLWAASESMGDRGNAASIEAARGRRLLLVCKSNLERQCLYNGLVLNGLKLPVETQAAVELADPTDDIAVVLINIGSKRLADPFFSEKLQAVIELWRPVPVVFLAEREEWSQVVRAMEIGARGYIPTSVDIKVCVEAIHLATAGGMYVPASMVFQTAPTDIDDDVLGELLTAREIEVVHAIRIGKSNKIIAFELGMSEGTVKAHVHNIMKKIGAANRTEVACKLHRMYGEKFDFD</sequence>
<reference evidence="4" key="2">
    <citation type="submission" date="2020-09" db="EMBL/GenBank/DDBJ databases">
        <authorList>
            <person name="Dalcin Martins P."/>
        </authorList>
    </citation>
    <scope>NUCLEOTIDE SEQUENCE</scope>
    <source>
        <strain evidence="4">MAG47</strain>
    </source>
</reference>
<dbReference type="PRINTS" id="PR00038">
    <property type="entry name" value="HTHLUXR"/>
</dbReference>
<evidence type="ECO:0000313" key="5">
    <source>
        <dbReference type="Proteomes" id="UP000441102"/>
    </source>
</evidence>
<proteinExistence type="predicted"/>
<dbReference type="GO" id="GO:0006355">
    <property type="term" value="P:regulation of DNA-templated transcription"/>
    <property type="evidence" value="ECO:0007669"/>
    <property type="project" value="InterPro"/>
</dbReference>
<dbReference type="GO" id="GO:0003677">
    <property type="term" value="F:DNA binding"/>
    <property type="evidence" value="ECO:0007669"/>
    <property type="project" value="InterPro"/>
</dbReference>
<dbReference type="InterPro" id="IPR000792">
    <property type="entry name" value="Tscrpt_reg_LuxR_C"/>
</dbReference>
<organism evidence="3 5">
    <name type="scientific">Brucella anthropi</name>
    <name type="common">Ochrobactrum anthropi</name>
    <dbReference type="NCBI Taxonomy" id="529"/>
    <lineage>
        <taxon>Bacteria</taxon>
        <taxon>Pseudomonadati</taxon>
        <taxon>Pseudomonadota</taxon>
        <taxon>Alphaproteobacteria</taxon>
        <taxon>Hyphomicrobiales</taxon>
        <taxon>Brucellaceae</taxon>
        <taxon>Brucella/Ochrobactrum group</taxon>
        <taxon>Brucella</taxon>
    </lineage>
</organism>
<dbReference type="Pfam" id="PF00196">
    <property type="entry name" value="GerE"/>
    <property type="match status" value="1"/>
</dbReference>
<dbReference type="SMART" id="SM00421">
    <property type="entry name" value="HTH_LUXR"/>
    <property type="match status" value="1"/>
</dbReference>
<gene>
    <name evidence="2" type="ORF">F9L04_01425</name>
    <name evidence="3" type="ORF">F9L06_08325</name>
    <name evidence="4" type="ORF">IH622_10535</name>
</gene>
<dbReference type="PROSITE" id="PS50043">
    <property type="entry name" value="HTH_LUXR_2"/>
    <property type="match status" value="1"/>
</dbReference>
<dbReference type="SUPFAM" id="SSF52172">
    <property type="entry name" value="CheY-like"/>
    <property type="match status" value="1"/>
</dbReference>
<evidence type="ECO:0000313" key="3">
    <source>
        <dbReference type="EMBL" id="KAB2801671.1"/>
    </source>
</evidence>
<protein>
    <submittedName>
        <fullName evidence="3">Response regulator transcription factor</fullName>
    </submittedName>
</protein>
<dbReference type="EMBL" id="WBWS01000001">
    <property type="protein sequence ID" value="KAB2773521.1"/>
    <property type="molecule type" value="Genomic_DNA"/>
</dbReference>
<dbReference type="CDD" id="cd06170">
    <property type="entry name" value="LuxR_C_like"/>
    <property type="match status" value="1"/>
</dbReference>
<dbReference type="GeneID" id="61316430"/>
<dbReference type="KEGG" id="oah:DR92_41"/>
<dbReference type="OMA" id="MINETAG"/>
<dbReference type="PANTHER" id="PTHR45566:SF1">
    <property type="entry name" value="HTH-TYPE TRANSCRIPTIONAL REGULATOR YHJB-RELATED"/>
    <property type="match status" value="1"/>
</dbReference>
<reference evidence="5 6" key="1">
    <citation type="submission" date="2019-09" db="EMBL/GenBank/DDBJ databases">
        <title>Taxonomic organization of the family Brucellaceae based on a phylogenomic approach.</title>
        <authorList>
            <person name="Leclercq S."/>
            <person name="Cloeckaert A."/>
            <person name="Zygmunt M.S."/>
        </authorList>
    </citation>
    <scope>NUCLEOTIDE SEQUENCE [LARGE SCALE GENOMIC DNA]</scope>
    <source>
        <strain evidence="3 5">CCUG 34461</strain>
        <strain evidence="2 6">LMG 3313</strain>
    </source>
</reference>
<dbReference type="Proteomes" id="UP000642265">
    <property type="component" value="Unassembled WGS sequence"/>
</dbReference>
<accession>A0A011UMH6</accession>
<dbReference type="InterPro" id="IPR011006">
    <property type="entry name" value="CheY-like_superfamily"/>
</dbReference>
<feature type="domain" description="HTH luxR-type" evidence="1">
    <location>
        <begin position="169"/>
        <end position="234"/>
    </location>
</feature>